<proteinExistence type="predicted"/>
<evidence type="ECO:0000313" key="2">
    <source>
        <dbReference type="EMBL" id="KZT69524.1"/>
    </source>
</evidence>
<evidence type="ECO:0000256" key="1">
    <source>
        <dbReference type="SAM" id="Phobius"/>
    </source>
</evidence>
<keyword evidence="1" id="KW-0812">Transmembrane</keyword>
<sequence length="128" mass="14193">MTTMLSLAYYIVTREGGPPPGCSLNLIAKRARCRAKFSDVLGRAPEHILTYKSCLPRVLPRSDTLPNGIVMVPSLMFLGFISAHILLDLLRSDVSKLVATRFVLLLLDCTPATHHLVRDLYCLAEMPL</sequence>
<reference evidence="2 3" key="1">
    <citation type="journal article" date="2016" name="Mol. Biol. Evol.">
        <title>Comparative Genomics of Early-Diverging Mushroom-Forming Fungi Provides Insights into the Origins of Lignocellulose Decay Capabilities.</title>
        <authorList>
            <person name="Nagy L.G."/>
            <person name="Riley R."/>
            <person name="Tritt A."/>
            <person name="Adam C."/>
            <person name="Daum C."/>
            <person name="Floudas D."/>
            <person name="Sun H."/>
            <person name="Yadav J.S."/>
            <person name="Pangilinan J."/>
            <person name="Larsson K.H."/>
            <person name="Matsuura K."/>
            <person name="Barry K."/>
            <person name="Labutti K."/>
            <person name="Kuo R."/>
            <person name="Ohm R.A."/>
            <person name="Bhattacharya S.S."/>
            <person name="Shirouzu T."/>
            <person name="Yoshinaga Y."/>
            <person name="Martin F.M."/>
            <person name="Grigoriev I.V."/>
            <person name="Hibbett D.S."/>
        </authorList>
    </citation>
    <scope>NUCLEOTIDE SEQUENCE [LARGE SCALE GENOMIC DNA]</scope>
    <source>
        <strain evidence="2 3">L-15889</strain>
    </source>
</reference>
<organism evidence="2 3">
    <name type="scientific">Daedalea quercina L-15889</name>
    <dbReference type="NCBI Taxonomy" id="1314783"/>
    <lineage>
        <taxon>Eukaryota</taxon>
        <taxon>Fungi</taxon>
        <taxon>Dikarya</taxon>
        <taxon>Basidiomycota</taxon>
        <taxon>Agaricomycotina</taxon>
        <taxon>Agaricomycetes</taxon>
        <taxon>Polyporales</taxon>
        <taxon>Fomitopsis</taxon>
    </lineage>
</organism>
<dbReference type="Proteomes" id="UP000076727">
    <property type="component" value="Unassembled WGS sequence"/>
</dbReference>
<protein>
    <submittedName>
        <fullName evidence="2">Uncharacterized protein</fullName>
    </submittedName>
</protein>
<keyword evidence="1" id="KW-1133">Transmembrane helix</keyword>
<dbReference type="EMBL" id="KV429057">
    <property type="protein sequence ID" value="KZT69524.1"/>
    <property type="molecule type" value="Genomic_DNA"/>
</dbReference>
<evidence type="ECO:0000313" key="3">
    <source>
        <dbReference type="Proteomes" id="UP000076727"/>
    </source>
</evidence>
<name>A0A165QIW4_9APHY</name>
<feature type="transmembrane region" description="Helical" evidence="1">
    <location>
        <begin position="68"/>
        <end position="87"/>
    </location>
</feature>
<keyword evidence="3" id="KW-1185">Reference proteome</keyword>
<gene>
    <name evidence="2" type="ORF">DAEQUDRAFT_256001</name>
</gene>
<accession>A0A165QIW4</accession>
<dbReference type="AlphaFoldDB" id="A0A165QIW4"/>
<keyword evidence="1" id="KW-0472">Membrane</keyword>